<accession>A0A292Q4Z7</accession>
<dbReference type="GO" id="GO:0005694">
    <property type="term" value="C:chromosome"/>
    <property type="evidence" value="ECO:0007669"/>
    <property type="project" value="TreeGrafter"/>
</dbReference>
<dbReference type="InterPro" id="IPR003960">
    <property type="entry name" value="ATPase_AAA_CS"/>
</dbReference>
<evidence type="ECO:0000256" key="1">
    <source>
        <dbReference type="ARBA" id="ARBA00022741"/>
    </source>
</evidence>
<dbReference type="Gene3D" id="3.40.50.300">
    <property type="entry name" value="P-loop containing nucleotide triphosphate hydrolases"/>
    <property type="match status" value="1"/>
</dbReference>
<protein>
    <submittedName>
        <fullName evidence="6">Uncharacterized protein</fullName>
    </submittedName>
</protein>
<keyword evidence="7" id="KW-1185">Reference proteome</keyword>
<organism evidence="6 7">
    <name type="scientific">Tuber aestivum</name>
    <name type="common">summer truffle</name>
    <dbReference type="NCBI Taxonomy" id="59557"/>
    <lineage>
        <taxon>Eukaryota</taxon>
        <taxon>Fungi</taxon>
        <taxon>Dikarya</taxon>
        <taxon>Ascomycota</taxon>
        <taxon>Pezizomycotina</taxon>
        <taxon>Pezizomycetes</taxon>
        <taxon>Pezizales</taxon>
        <taxon>Tuberaceae</taxon>
        <taxon>Tuber</taxon>
    </lineage>
</organism>
<dbReference type="GO" id="GO:0005634">
    <property type="term" value="C:nucleus"/>
    <property type="evidence" value="ECO:0007669"/>
    <property type="project" value="TreeGrafter"/>
</dbReference>
<evidence type="ECO:0000256" key="3">
    <source>
        <dbReference type="RuleBase" id="RU003651"/>
    </source>
</evidence>
<sequence>MPSSVILHIEVRLLSSTNIRLDSVSRWVRDWLQDNFISLSISQEIKSFEDSPLLTEHVESISVVEATGSTDKILYLEKVELDINAYKLHPRASQTTSLLSQESTADSEEPPSASVMELPAKALDGLWEFLIFDPDIKTKLLHFISSIRKLGSYKSLAEDAQIRRLILLHGPPGSGKTSLWYNPCIKKNKWQDLIGYSRALAQKLSIRLSKRFSDFQLVEINSHNLFSKWFSESGKLVGKMFDDISQTLENDDTFVVVLIDEVESLTSARKSAAGGNEPSDSLRVVNALLTGLDKLRHKKNVIVLTTSNLLEAMDTAFLDRADIKQYVNAPTASAIYIILRTCLNELIRCGLIEEQVFHSLFRFFSWLKCRKRPIPSPEEARMNIFSQPNAPSSRLWRCANECTSFSGRTLRRLPVLMHAGYIQREKCTLDEALEALGMAVQDVKQEQSAMCEVSKVVP</sequence>
<evidence type="ECO:0000259" key="4">
    <source>
        <dbReference type="Pfam" id="PF00004"/>
    </source>
</evidence>
<dbReference type="AlphaFoldDB" id="A0A292Q4Z7"/>
<name>A0A292Q4Z7_9PEZI</name>
<gene>
    <name evidence="6" type="ORF">GSTUAT00001391001</name>
</gene>
<dbReference type="InterPro" id="IPR044539">
    <property type="entry name" value="Pch2-like"/>
</dbReference>
<evidence type="ECO:0000259" key="5">
    <source>
        <dbReference type="Pfam" id="PF23242"/>
    </source>
</evidence>
<dbReference type="GO" id="GO:0016887">
    <property type="term" value="F:ATP hydrolysis activity"/>
    <property type="evidence" value="ECO:0007669"/>
    <property type="project" value="InterPro"/>
</dbReference>
<dbReference type="InterPro" id="IPR058249">
    <property type="entry name" value="Pch2_C"/>
</dbReference>
<keyword evidence="1 3" id="KW-0547">Nucleotide-binding</keyword>
<dbReference type="Pfam" id="PF00004">
    <property type="entry name" value="AAA"/>
    <property type="match status" value="1"/>
</dbReference>
<keyword evidence="2 3" id="KW-0067">ATP-binding</keyword>
<comment type="similarity">
    <text evidence="3">Belongs to the AAA ATPase family.</text>
</comment>
<dbReference type="PANTHER" id="PTHR45991">
    <property type="entry name" value="PACHYTENE CHECKPOINT PROTEIN 2"/>
    <property type="match status" value="1"/>
</dbReference>
<dbReference type="InterPro" id="IPR027417">
    <property type="entry name" value="P-loop_NTPase"/>
</dbReference>
<dbReference type="GO" id="GO:0005524">
    <property type="term" value="F:ATP binding"/>
    <property type="evidence" value="ECO:0007669"/>
    <property type="project" value="UniProtKB-KW"/>
</dbReference>
<dbReference type="PANTHER" id="PTHR45991:SF1">
    <property type="entry name" value="PACHYTENE CHECKPOINT PROTEIN 2 HOMOLOG"/>
    <property type="match status" value="1"/>
</dbReference>
<dbReference type="Pfam" id="PF23563">
    <property type="entry name" value="TRIP13_N"/>
    <property type="match status" value="1"/>
</dbReference>
<dbReference type="Proteomes" id="UP001412239">
    <property type="component" value="Unassembled WGS sequence"/>
</dbReference>
<dbReference type="EMBL" id="LN890958">
    <property type="protein sequence ID" value="CUS14514.1"/>
    <property type="molecule type" value="Genomic_DNA"/>
</dbReference>
<dbReference type="PROSITE" id="PS00674">
    <property type="entry name" value="AAA"/>
    <property type="match status" value="1"/>
</dbReference>
<dbReference type="Pfam" id="PF23242">
    <property type="entry name" value="AAA_lid_TRIP13_C"/>
    <property type="match status" value="1"/>
</dbReference>
<evidence type="ECO:0000313" key="7">
    <source>
        <dbReference type="Proteomes" id="UP001412239"/>
    </source>
</evidence>
<evidence type="ECO:0000256" key="2">
    <source>
        <dbReference type="ARBA" id="ARBA00022840"/>
    </source>
</evidence>
<proteinExistence type="inferred from homology"/>
<feature type="domain" description="Pachytene checkpoint protein 2 C-terminal" evidence="5">
    <location>
        <begin position="331"/>
        <end position="442"/>
    </location>
</feature>
<dbReference type="GO" id="GO:0007131">
    <property type="term" value="P:reciprocal meiotic recombination"/>
    <property type="evidence" value="ECO:0007669"/>
    <property type="project" value="TreeGrafter"/>
</dbReference>
<evidence type="ECO:0000313" key="6">
    <source>
        <dbReference type="EMBL" id="CUS14514.1"/>
    </source>
</evidence>
<feature type="domain" description="ATPase AAA-type core" evidence="4">
    <location>
        <begin position="199"/>
        <end position="327"/>
    </location>
</feature>
<dbReference type="SUPFAM" id="SSF52540">
    <property type="entry name" value="P-loop containing nucleoside triphosphate hydrolases"/>
    <property type="match status" value="1"/>
</dbReference>
<reference evidence="6" key="1">
    <citation type="submission" date="2015-10" db="EMBL/GenBank/DDBJ databases">
        <authorList>
            <person name="Regsiter A."/>
            <person name="william w."/>
        </authorList>
    </citation>
    <scope>NUCLEOTIDE SEQUENCE</scope>
    <source>
        <strain evidence="6">Montdore</strain>
    </source>
</reference>
<dbReference type="GO" id="GO:0051598">
    <property type="term" value="P:meiotic recombination checkpoint signaling"/>
    <property type="evidence" value="ECO:0007669"/>
    <property type="project" value="TreeGrafter"/>
</dbReference>
<dbReference type="InterPro" id="IPR003959">
    <property type="entry name" value="ATPase_AAA_core"/>
</dbReference>